<protein>
    <submittedName>
        <fullName evidence="1">Uncharacterized protein</fullName>
    </submittedName>
</protein>
<organism evidence="1">
    <name type="scientific">uncultured Caudovirales phage</name>
    <dbReference type="NCBI Taxonomy" id="2100421"/>
    <lineage>
        <taxon>Viruses</taxon>
        <taxon>Duplodnaviria</taxon>
        <taxon>Heunggongvirae</taxon>
        <taxon>Uroviricota</taxon>
        <taxon>Caudoviricetes</taxon>
        <taxon>Peduoviridae</taxon>
        <taxon>Maltschvirus</taxon>
        <taxon>Maltschvirus maltsch</taxon>
    </lineage>
</organism>
<name>A0A6J5MFD1_9CAUD</name>
<sequence>MTALCLQRGEKPKRFLLKWEFSKLPLVTLTDEQMDRCHVDAQRRLQAATSNEQLFVSGRNRYDIDLIGCMGELAVSLYMGREWIGEGQDGNCGDVDGLEVRTSFYKDEPDPKYRLIIRPKDKDGTYVLCIAKDNQVVIAGWAGAFRVRTCGKPIYEEGTYGLERSRLFKMELLEEVLEFASRPS</sequence>
<reference evidence="1" key="1">
    <citation type="submission" date="2020-04" db="EMBL/GenBank/DDBJ databases">
        <authorList>
            <person name="Chiriac C."/>
            <person name="Salcher M."/>
            <person name="Ghai R."/>
            <person name="Kavagutti S V."/>
        </authorList>
    </citation>
    <scope>NUCLEOTIDE SEQUENCE</scope>
</reference>
<dbReference type="EMBL" id="LR796454">
    <property type="protein sequence ID" value="CAB4145294.1"/>
    <property type="molecule type" value="Genomic_DNA"/>
</dbReference>
<proteinExistence type="predicted"/>
<accession>A0A6J5MFD1</accession>
<evidence type="ECO:0000313" key="1">
    <source>
        <dbReference type="EMBL" id="CAB4145294.1"/>
    </source>
</evidence>
<gene>
    <name evidence="1" type="ORF">UFOVP492_1</name>
</gene>